<dbReference type="Proteomes" id="UP000886523">
    <property type="component" value="Unassembled WGS sequence"/>
</dbReference>
<reference evidence="18" key="1">
    <citation type="journal article" date="2020" name="Nat. Commun.">
        <title>Large-scale genome sequencing of mycorrhizal fungi provides insights into the early evolution of symbiotic traits.</title>
        <authorList>
            <person name="Miyauchi S."/>
            <person name="Kiss E."/>
            <person name="Kuo A."/>
            <person name="Drula E."/>
            <person name="Kohler A."/>
            <person name="Sanchez-Garcia M."/>
            <person name="Morin E."/>
            <person name="Andreopoulos B."/>
            <person name="Barry K.W."/>
            <person name="Bonito G."/>
            <person name="Buee M."/>
            <person name="Carver A."/>
            <person name="Chen C."/>
            <person name="Cichocki N."/>
            <person name="Clum A."/>
            <person name="Culley D."/>
            <person name="Crous P.W."/>
            <person name="Fauchery L."/>
            <person name="Girlanda M."/>
            <person name="Hayes R.D."/>
            <person name="Keri Z."/>
            <person name="LaButti K."/>
            <person name="Lipzen A."/>
            <person name="Lombard V."/>
            <person name="Magnuson J."/>
            <person name="Maillard F."/>
            <person name="Murat C."/>
            <person name="Nolan M."/>
            <person name="Ohm R.A."/>
            <person name="Pangilinan J."/>
            <person name="Pereira M.F."/>
            <person name="Perotto S."/>
            <person name="Peter M."/>
            <person name="Pfister S."/>
            <person name="Riley R."/>
            <person name="Sitrit Y."/>
            <person name="Stielow J.B."/>
            <person name="Szollosi G."/>
            <person name="Zifcakova L."/>
            <person name="Stursova M."/>
            <person name="Spatafora J.W."/>
            <person name="Tedersoo L."/>
            <person name="Vaario L.M."/>
            <person name="Yamada A."/>
            <person name="Yan M."/>
            <person name="Wang P."/>
            <person name="Xu J."/>
            <person name="Bruns T."/>
            <person name="Baldrian P."/>
            <person name="Vilgalys R."/>
            <person name="Dunand C."/>
            <person name="Henrissat B."/>
            <person name="Grigoriev I.V."/>
            <person name="Hibbett D."/>
            <person name="Nagy L.G."/>
            <person name="Martin F.M."/>
        </authorList>
    </citation>
    <scope>NUCLEOTIDE SEQUENCE</scope>
    <source>
        <strain evidence="18">UP504</strain>
    </source>
</reference>
<dbReference type="EMBL" id="MU128938">
    <property type="protein sequence ID" value="KAF9516529.1"/>
    <property type="molecule type" value="Genomic_DNA"/>
</dbReference>
<keyword evidence="9 18" id="KW-0503">Monooxygenase</keyword>
<keyword evidence="6" id="KW-0136">Cellulose degradation</keyword>
<accession>A0A9P6B2J3</accession>
<evidence type="ECO:0000313" key="18">
    <source>
        <dbReference type="EMBL" id="KAF9516529.1"/>
    </source>
</evidence>
<comment type="similarity">
    <text evidence="13">Belongs to the polysaccharide monooxygenase AA9 family.</text>
</comment>
<comment type="subcellular location">
    <subcellularLocation>
        <location evidence="2">Secreted</location>
    </subcellularLocation>
</comment>
<evidence type="ECO:0000256" key="16">
    <source>
        <dbReference type="SAM" id="SignalP"/>
    </source>
</evidence>
<dbReference type="Gene3D" id="2.70.50.70">
    <property type="match status" value="1"/>
</dbReference>
<dbReference type="EC" id="1.14.99.56" evidence="15"/>
<dbReference type="Pfam" id="PF03443">
    <property type="entry name" value="AA9"/>
    <property type="match status" value="1"/>
</dbReference>
<keyword evidence="12" id="KW-0624">Polysaccharide degradation</keyword>
<sequence length="232" mass="25584">MRLSALVVAIAVLAHGVSSQYLWSELIHDQHSSPAYVRQQRTSRPVTDVSSDALQCGDRPLPAHTLQLPAGAKIGFRLKQGRFLPKVIKDLGPVSIYVGLVPTGKSFETWDGSGAQWVKLSEWGPAFHPFTFESYHKHKFTTIFPQPSPDGLYYIRLEQISLEDPGKPMLWVSCAQVNLTNGGDFKPTMHPLPGVYNASDPGLAVNIYHPIPMHYAVPGPMPLVPSNYTVSE</sequence>
<dbReference type="GO" id="GO:0046872">
    <property type="term" value="F:metal ion binding"/>
    <property type="evidence" value="ECO:0007669"/>
    <property type="project" value="UniProtKB-KW"/>
</dbReference>
<keyword evidence="5 16" id="KW-0732">Signal</keyword>
<evidence type="ECO:0000256" key="8">
    <source>
        <dbReference type="ARBA" id="ARBA00023008"/>
    </source>
</evidence>
<keyword evidence="4" id="KW-0479">Metal-binding</keyword>
<comment type="caution">
    <text evidence="18">The sequence shown here is derived from an EMBL/GenBank/DDBJ whole genome shotgun (WGS) entry which is preliminary data.</text>
</comment>
<evidence type="ECO:0000256" key="3">
    <source>
        <dbReference type="ARBA" id="ARBA00022525"/>
    </source>
</evidence>
<evidence type="ECO:0000256" key="4">
    <source>
        <dbReference type="ARBA" id="ARBA00022723"/>
    </source>
</evidence>
<evidence type="ECO:0000256" key="1">
    <source>
        <dbReference type="ARBA" id="ARBA00001973"/>
    </source>
</evidence>
<dbReference type="PANTHER" id="PTHR33353:SF10">
    <property type="entry name" value="ENDO-BETA-1,4-GLUCANASE D"/>
    <property type="match status" value="1"/>
</dbReference>
<proteinExistence type="inferred from homology"/>
<evidence type="ECO:0000256" key="13">
    <source>
        <dbReference type="ARBA" id="ARBA00044502"/>
    </source>
</evidence>
<dbReference type="AlphaFoldDB" id="A0A9P6B2J3"/>
<organism evidence="18 19">
    <name type="scientific">Hydnum rufescens UP504</name>
    <dbReference type="NCBI Taxonomy" id="1448309"/>
    <lineage>
        <taxon>Eukaryota</taxon>
        <taxon>Fungi</taxon>
        <taxon>Dikarya</taxon>
        <taxon>Basidiomycota</taxon>
        <taxon>Agaricomycotina</taxon>
        <taxon>Agaricomycetes</taxon>
        <taxon>Cantharellales</taxon>
        <taxon>Hydnaceae</taxon>
        <taxon>Hydnum</taxon>
    </lineage>
</organism>
<keyword evidence="19" id="KW-1185">Reference proteome</keyword>
<keyword evidence="3" id="KW-0964">Secreted</keyword>
<keyword evidence="11" id="KW-0119">Carbohydrate metabolism</keyword>
<evidence type="ECO:0000256" key="5">
    <source>
        <dbReference type="ARBA" id="ARBA00022729"/>
    </source>
</evidence>
<dbReference type="OrthoDB" id="3496539at2759"/>
<evidence type="ECO:0000256" key="15">
    <source>
        <dbReference type="ARBA" id="ARBA00047174"/>
    </source>
</evidence>
<evidence type="ECO:0000256" key="11">
    <source>
        <dbReference type="ARBA" id="ARBA00023277"/>
    </source>
</evidence>
<gene>
    <name evidence="18" type="ORF">BS47DRAFT_1483881</name>
</gene>
<protein>
    <recommendedName>
        <fullName evidence="15">lytic cellulose monooxygenase (C4-dehydrogenating)</fullName>
        <ecNumber evidence="15">1.14.99.56</ecNumber>
    </recommendedName>
</protein>
<feature type="chain" id="PRO_5040488259" description="lytic cellulose monooxygenase (C4-dehydrogenating)" evidence="16">
    <location>
        <begin position="20"/>
        <end position="232"/>
    </location>
</feature>
<evidence type="ECO:0000256" key="7">
    <source>
        <dbReference type="ARBA" id="ARBA00023002"/>
    </source>
</evidence>
<dbReference type="PANTHER" id="PTHR33353">
    <property type="entry name" value="PUTATIVE (AFU_ORTHOLOGUE AFUA_1G12560)-RELATED"/>
    <property type="match status" value="1"/>
</dbReference>
<dbReference type="InterPro" id="IPR049892">
    <property type="entry name" value="AA9"/>
</dbReference>
<comment type="catalytic activity">
    <reaction evidence="14">
        <text>[(1-&gt;4)-beta-D-glucosyl]n+m + reduced acceptor + O2 = 4-dehydro-beta-D-glucosyl-[(1-&gt;4)-beta-D-glucosyl]n-1 + [(1-&gt;4)-beta-D-glucosyl]m + acceptor + H2O.</text>
        <dbReference type="EC" id="1.14.99.56"/>
    </reaction>
</comment>
<keyword evidence="10" id="KW-1015">Disulfide bond</keyword>
<feature type="domain" description="Auxiliary Activity family 9 catalytic" evidence="17">
    <location>
        <begin position="30"/>
        <end position="210"/>
    </location>
</feature>
<feature type="signal peptide" evidence="16">
    <location>
        <begin position="1"/>
        <end position="19"/>
    </location>
</feature>
<name>A0A9P6B2J3_9AGAM</name>
<dbReference type="GO" id="GO:0004497">
    <property type="term" value="F:monooxygenase activity"/>
    <property type="evidence" value="ECO:0007669"/>
    <property type="project" value="UniProtKB-KW"/>
</dbReference>
<evidence type="ECO:0000256" key="10">
    <source>
        <dbReference type="ARBA" id="ARBA00023157"/>
    </source>
</evidence>
<evidence type="ECO:0000256" key="2">
    <source>
        <dbReference type="ARBA" id="ARBA00004613"/>
    </source>
</evidence>
<evidence type="ECO:0000256" key="12">
    <source>
        <dbReference type="ARBA" id="ARBA00023326"/>
    </source>
</evidence>
<evidence type="ECO:0000256" key="14">
    <source>
        <dbReference type="ARBA" id="ARBA00045077"/>
    </source>
</evidence>
<dbReference type="GO" id="GO:0030245">
    <property type="term" value="P:cellulose catabolic process"/>
    <property type="evidence" value="ECO:0007669"/>
    <property type="project" value="UniProtKB-KW"/>
</dbReference>
<keyword evidence="7" id="KW-0560">Oxidoreductase</keyword>
<dbReference type="GO" id="GO:0005576">
    <property type="term" value="C:extracellular region"/>
    <property type="evidence" value="ECO:0007669"/>
    <property type="project" value="UniProtKB-SubCell"/>
</dbReference>
<dbReference type="InterPro" id="IPR005103">
    <property type="entry name" value="AA9_LPMO"/>
</dbReference>
<evidence type="ECO:0000313" key="19">
    <source>
        <dbReference type="Proteomes" id="UP000886523"/>
    </source>
</evidence>
<comment type="cofactor">
    <cofactor evidence="1">
        <name>Cu(2+)</name>
        <dbReference type="ChEBI" id="CHEBI:29036"/>
    </cofactor>
</comment>
<evidence type="ECO:0000259" key="17">
    <source>
        <dbReference type="Pfam" id="PF03443"/>
    </source>
</evidence>
<keyword evidence="8" id="KW-0186">Copper</keyword>
<evidence type="ECO:0000256" key="9">
    <source>
        <dbReference type="ARBA" id="ARBA00023033"/>
    </source>
</evidence>
<evidence type="ECO:0000256" key="6">
    <source>
        <dbReference type="ARBA" id="ARBA00023001"/>
    </source>
</evidence>